<keyword evidence="3" id="KW-1185">Reference proteome</keyword>
<reference evidence="2 3" key="1">
    <citation type="submission" date="2018-10" db="EMBL/GenBank/DDBJ databases">
        <title>Genomic Encyclopedia of Archaeal and Bacterial Type Strains, Phase II (KMG-II): from individual species to whole genera.</title>
        <authorList>
            <person name="Goeker M."/>
        </authorList>
    </citation>
    <scope>NUCLEOTIDE SEQUENCE [LARGE SCALE GENOMIC DNA]</scope>
    <source>
        <strain evidence="2 3">DSM 15094</strain>
    </source>
</reference>
<name>A0A495RQF2_9FLAO</name>
<gene>
    <name evidence="2" type="ORF">BC952_3013</name>
</gene>
<comment type="caution">
    <text evidence="2">The sequence shown here is derived from an EMBL/GenBank/DDBJ whole genome shotgun (WGS) entry which is preliminary data.</text>
</comment>
<sequence>MFKDIKGTDLIKKMGLSKQLIWTKIADSKVLFKCYLFLLAVIMP</sequence>
<dbReference type="AlphaFoldDB" id="A0A495RQF2"/>
<keyword evidence="1" id="KW-1133">Transmembrane helix</keyword>
<feature type="transmembrane region" description="Helical" evidence="1">
    <location>
        <begin position="21"/>
        <end position="43"/>
    </location>
</feature>
<evidence type="ECO:0000256" key="1">
    <source>
        <dbReference type="SAM" id="Phobius"/>
    </source>
</evidence>
<keyword evidence="1" id="KW-0472">Membrane</keyword>
<accession>A0A495RQF2</accession>
<dbReference type="Proteomes" id="UP000280091">
    <property type="component" value="Unassembled WGS sequence"/>
</dbReference>
<keyword evidence="1" id="KW-0812">Transmembrane</keyword>
<protein>
    <submittedName>
        <fullName evidence="2">Uncharacterized protein</fullName>
    </submittedName>
</protein>
<evidence type="ECO:0000313" key="2">
    <source>
        <dbReference type="EMBL" id="RKS89685.1"/>
    </source>
</evidence>
<proteinExistence type="predicted"/>
<dbReference type="EMBL" id="RBXA01000006">
    <property type="protein sequence ID" value="RKS89685.1"/>
    <property type="molecule type" value="Genomic_DNA"/>
</dbReference>
<evidence type="ECO:0000313" key="3">
    <source>
        <dbReference type="Proteomes" id="UP000280091"/>
    </source>
</evidence>
<organism evidence="2 3">
    <name type="scientific">Flavobacterium limicola</name>
    <dbReference type="NCBI Taxonomy" id="180441"/>
    <lineage>
        <taxon>Bacteria</taxon>
        <taxon>Pseudomonadati</taxon>
        <taxon>Bacteroidota</taxon>
        <taxon>Flavobacteriia</taxon>
        <taxon>Flavobacteriales</taxon>
        <taxon>Flavobacteriaceae</taxon>
        <taxon>Flavobacterium</taxon>
    </lineage>
</organism>